<dbReference type="InterPro" id="IPR046357">
    <property type="entry name" value="PPIase_dom_sf"/>
</dbReference>
<dbReference type="PANTHER" id="PTHR43811">
    <property type="entry name" value="FKBP-TYPE PEPTIDYL-PROLYL CIS-TRANS ISOMERASE FKPA"/>
    <property type="match status" value="1"/>
</dbReference>
<evidence type="ECO:0000256" key="2">
    <source>
        <dbReference type="ARBA" id="ARBA00006577"/>
    </source>
</evidence>
<reference evidence="9" key="1">
    <citation type="submission" date="2020-10" db="EMBL/GenBank/DDBJ databases">
        <authorList>
            <person name="Gilroy R."/>
        </authorList>
    </citation>
    <scope>NUCLEOTIDE SEQUENCE</scope>
    <source>
        <strain evidence="9">3924</strain>
    </source>
</reference>
<dbReference type="Proteomes" id="UP000712007">
    <property type="component" value="Unassembled WGS sequence"/>
</dbReference>
<reference evidence="9" key="2">
    <citation type="journal article" date="2021" name="PeerJ">
        <title>Extensive microbial diversity within the chicken gut microbiome revealed by metagenomics and culture.</title>
        <authorList>
            <person name="Gilroy R."/>
            <person name="Ravi A."/>
            <person name="Getino M."/>
            <person name="Pursley I."/>
            <person name="Horton D.L."/>
            <person name="Alikhan N.F."/>
            <person name="Baker D."/>
            <person name="Gharbi K."/>
            <person name="Hall N."/>
            <person name="Watson M."/>
            <person name="Adriaenssens E.M."/>
            <person name="Foster-Nyarko E."/>
            <person name="Jarju S."/>
            <person name="Secka A."/>
            <person name="Antonio M."/>
            <person name="Oren A."/>
            <person name="Chaudhuri R.R."/>
            <person name="La Ragione R."/>
            <person name="Hildebrand F."/>
            <person name="Pallen M.J."/>
        </authorList>
    </citation>
    <scope>NUCLEOTIDE SEQUENCE</scope>
    <source>
        <strain evidence="9">3924</strain>
    </source>
</reference>
<name>A0A940DK24_9BACT</name>
<evidence type="ECO:0000256" key="7">
    <source>
        <dbReference type="RuleBase" id="RU003915"/>
    </source>
</evidence>
<evidence type="ECO:0000313" key="10">
    <source>
        <dbReference type="Proteomes" id="UP000712007"/>
    </source>
</evidence>
<evidence type="ECO:0000313" key="9">
    <source>
        <dbReference type="EMBL" id="MBO8440133.1"/>
    </source>
</evidence>
<dbReference type="Gene3D" id="3.10.50.40">
    <property type="match status" value="1"/>
</dbReference>
<evidence type="ECO:0000256" key="3">
    <source>
        <dbReference type="ARBA" id="ARBA00022729"/>
    </source>
</evidence>
<dbReference type="Pfam" id="PF01346">
    <property type="entry name" value="FKBP_N"/>
    <property type="match status" value="1"/>
</dbReference>
<dbReference type="Pfam" id="PF00254">
    <property type="entry name" value="FKBP_C"/>
    <property type="match status" value="1"/>
</dbReference>
<evidence type="ECO:0000256" key="6">
    <source>
        <dbReference type="PROSITE-ProRule" id="PRU00277"/>
    </source>
</evidence>
<dbReference type="InterPro" id="IPR036944">
    <property type="entry name" value="PPIase_FKBP_N_sf"/>
</dbReference>
<feature type="domain" description="PPIase FKBP-type" evidence="8">
    <location>
        <begin position="179"/>
        <end position="265"/>
    </location>
</feature>
<gene>
    <name evidence="9" type="ORF">IAC51_05720</name>
</gene>
<keyword evidence="4 6" id="KW-0697">Rotamase</keyword>
<comment type="similarity">
    <text evidence="2 7">Belongs to the FKBP-type PPIase family.</text>
</comment>
<organism evidence="9 10">
    <name type="scientific">Candidatus Aphodosoma intestinipullorum</name>
    <dbReference type="NCBI Taxonomy" id="2840674"/>
    <lineage>
        <taxon>Bacteria</taxon>
        <taxon>Pseudomonadati</taxon>
        <taxon>Bacteroidota</taxon>
        <taxon>Bacteroidia</taxon>
        <taxon>Bacteroidales</taxon>
        <taxon>Candidatus Aphodosoma</taxon>
    </lineage>
</organism>
<sequence>MAYGVAKPASRPDGQIDSLNIAVAVANASSIQRYILKGDTIGKYLSDFKAGYEKGKTLAGEENAPYLEGLRIGSNMFRQISSASGIMNKAEMPYNADIVKKAAIDGITHSADALMSNEEAEAYFQTKIKEIQDAEAKEKSAEGEAFLKENATKEGVVTTESGLQYKVERMGNGAKPAATDKVKVNYEGRLIDGTVFDSSYKRNEPAEFGLNQVIKGWTEGIQLMPVGSKFTFYIPYQLGYGERGAGQDIPPYATLIFDVELLDIVK</sequence>
<comment type="catalytic activity">
    <reaction evidence="1 6 7">
        <text>[protein]-peptidylproline (omega=180) = [protein]-peptidylproline (omega=0)</text>
        <dbReference type="Rhea" id="RHEA:16237"/>
        <dbReference type="Rhea" id="RHEA-COMP:10747"/>
        <dbReference type="Rhea" id="RHEA-COMP:10748"/>
        <dbReference type="ChEBI" id="CHEBI:83833"/>
        <dbReference type="ChEBI" id="CHEBI:83834"/>
        <dbReference type="EC" id="5.2.1.8"/>
    </reaction>
</comment>
<keyword evidence="5 6" id="KW-0413">Isomerase</keyword>
<dbReference type="PANTHER" id="PTHR43811:SF19">
    <property type="entry name" value="39 KDA FK506-BINDING NUCLEAR PROTEIN"/>
    <property type="match status" value="1"/>
</dbReference>
<evidence type="ECO:0000256" key="1">
    <source>
        <dbReference type="ARBA" id="ARBA00000971"/>
    </source>
</evidence>
<keyword evidence="3" id="KW-0732">Signal</keyword>
<evidence type="ECO:0000259" key="8">
    <source>
        <dbReference type="PROSITE" id="PS50059"/>
    </source>
</evidence>
<dbReference type="GO" id="GO:0006457">
    <property type="term" value="P:protein folding"/>
    <property type="evidence" value="ECO:0007669"/>
    <property type="project" value="InterPro"/>
</dbReference>
<dbReference type="PROSITE" id="PS50059">
    <property type="entry name" value="FKBP_PPIASE"/>
    <property type="match status" value="1"/>
</dbReference>
<evidence type="ECO:0000256" key="5">
    <source>
        <dbReference type="ARBA" id="ARBA00023235"/>
    </source>
</evidence>
<proteinExistence type="inferred from homology"/>
<dbReference type="FunFam" id="3.10.50.40:FF:000045">
    <property type="entry name" value="Peptidyl-prolyl cis-trans isomerase"/>
    <property type="match status" value="1"/>
</dbReference>
<dbReference type="GO" id="GO:0003755">
    <property type="term" value="F:peptidyl-prolyl cis-trans isomerase activity"/>
    <property type="evidence" value="ECO:0007669"/>
    <property type="project" value="UniProtKB-UniRule"/>
</dbReference>
<dbReference type="SUPFAM" id="SSF54534">
    <property type="entry name" value="FKBP-like"/>
    <property type="match status" value="1"/>
</dbReference>
<dbReference type="EC" id="5.2.1.8" evidence="7"/>
<evidence type="ECO:0000256" key="4">
    <source>
        <dbReference type="ARBA" id="ARBA00023110"/>
    </source>
</evidence>
<dbReference type="Gene3D" id="1.10.287.460">
    <property type="entry name" value="Peptidyl-prolyl cis-trans isomerase, FKBP-type, N-terminal domain"/>
    <property type="match status" value="1"/>
</dbReference>
<dbReference type="InterPro" id="IPR000774">
    <property type="entry name" value="PPIase_FKBP_N"/>
</dbReference>
<accession>A0A940DK24</accession>
<dbReference type="AlphaFoldDB" id="A0A940DK24"/>
<dbReference type="InterPro" id="IPR001179">
    <property type="entry name" value="PPIase_FKBP_dom"/>
</dbReference>
<protein>
    <recommendedName>
        <fullName evidence="7">Peptidyl-prolyl cis-trans isomerase</fullName>
        <ecNumber evidence="7">5.2.1.8</ecNumber>
    </recommendedName>
</protein>
<comment type="caution">
    <text evidence="9">The sequence shown here is derived from an EMBL/GenBank/DDBJ whole genome shotgun (WGS) entry which is preliminary data.</text>
</comment>
<dbReference type="EMBL" id="JADIMV010000099">
    <property type="protein sequence ID" value="MBO8440133.1"/>
    <property type="molecule type" value="Genomic_DNA"/>
</dbReference>